<sequence>MTTHTRTYTGPTLAGGTATIVCPPWCTVDHEHPIEGIDRADHADDAFHASETIAIVPPPDDERTDQFSIVPQLRAYLIQHSVDPLTPPYDAEHGPGTPWRATEKPMRPGAGIYLALEDAGDRAVTLDLEGAEQVLAELEEYTEAFRQMRDHLRG</sequence>
<comment type="caution">
    <text evidence="1">The sequence shown here is derived from an EMBL/GenBank/DDBJ whole genome shotgun (WGS) entry which is preliminary data.</text>
</comment>
<dbReference type="EMBL" id="JANCPR020000006">
    <property type="protein sequence ID" value="MDJ1131778.1"/>
    <property type="molecule type" value="Genomic_DNA"/>
</dbReference>
<accession>A0ABT6ZRT3</accession>
<name>A0ABT6ZRT3_9ACTN</name>
<evidence type="ECO:0000313" key="1">
    <source>
        <dbReference type="EMBL" id="MDJ1131778.1"/>
    </source>
</evidence>
<proteinExistence type="predicted"/>
<dbReference type="Proteomes" id="UP001214441">
    <property type="component" value="Unassembled WGS sequence"/>
</dbReference>
<reference evidence="1 2" key="1">
    <citation type="submission" date="2023-05" db="EMBL/GenBank/DDBJ databases">
        <title>Streptantibioticus silvisoli sp. nov., acidotolerant actinomycetes 1 from pine litter.</title>
        <authorList>
            <person name="Swiecimska M."/>
            <person name="Golinska P."/>
            <person name="Sangal V."/>
            <person name="Wachnowicz B."/>
            <person name="Goodfellow M."/>
        </authorList>
    </citation>
    <scope>NUCLEOTIDE SEQUENCE [LARGE SCALE GENOMIC DNA]</scope>
    <source>
        <strain evidence="1 2">DSM 42109</strain>
    </source>
</reference>
<dbReference type="RefSeq" id="WP_274044500.1">
    <property type="nucleotide sequence ID" value="NZ_JANCPR020000006.1"/>
</dbReference>
<organism evidence="1 2">
    <name type="scientific">Streptomyces iconiensis</name>
    <dbReference type="NCBI Taxonomy" id="1384038"/>
    <lineage>
        <taxon>Bacteria</taxon>
        <taxon>Bacillati</taxon>
        <taxon>Actinomycetota</taxon>
        <taxon>Actinomycetes</taxon>
        <taxon>Kitasatosporales</taxon>
        <taxon>Streptomycetaceae</taxon>
        <taxon>Streptomyces</taxon>
    </lineage>
</organism>
<keyword evidence="2" id="KW-1185">Reference proteome</keyword>
<dbReference type="InterPro" id="IPR054202">
    <property type="entry name" value="DUF6907"/>
</dbReference>
<protein>
    <submittedName>
        <fullName evidence="1">Uncharacterized protein</fullName>
    </submittedName>
</protein>
<gene>
    <name evidence="1" type="ORF">NMN56_007365</name>
</gene>
<evidence type="ECO:0000313" key="2">
    <source>
        <dbReference type="Proteomes" id="UP001214441"/>
    </source>
</evidence>
<dbReference type="Pfam" id="PF21848">
    <property type="entry name" value="DUF6907"/>
    <property type="match status" value="1"/>
</dbReference>